<dbReference type="PANTHER" id="PTHR47572:SF4">
    <property type="entry name" value="LACTONASE DRP35"/>
    <property type="match status" value="1"/>
</dbReference>
<feature type="domain" description="SMP-30/Gluconolactonase/LRE-like region" evidence="3">
    <location>
        <begin position="13"/>
        <end position="253"/>
    </location>
</feature>
<comment type="similarity">
    <text evidence="1">Belongs to the SMP-30/CGR1 family.</text>
</comment>
<evidence type="ECO:0000259" key="3">
    <source>
        <dbReference type="Pfam" id="PF08450"/>
    </source>
</evidence>
<dbReference type="InterPro" id="IPR011042">
    <property type="entry name" value="6-blade_b-propeller_TolB-like"/>
</dbReference>
<comment type="caution">
    <text evidence="4">The sequence shown here is derived from an EMBL/GenBank/DDBJ whole genome shotgun (WGS) entry which is preliminary data.</text>
</comment>
<keyword evidence="2" id="KW-0378">Hydrolase</keyword>
<protein>
    <submittedName>
        <fullName evidence="4">Sugar lactone lactonase YvrE</fullName>
    </submittedName>
</protein>
<gene>
    <name evidence="4" type="ORF">J2S66_007310</name>
</gene>
<dbReference type="Gene3D" id="2.120.10.30">
    <property type="entry name" value="TolB, C-terminal domain"/>
    <property type="match status" value="1"/>
</dbReference>
<name>A0ABU1Q881_9PSEU</name>
<dbReference type="RefSeq" id="WP_310314309.1">
    <property type="nucleotide sequence ID" value="NZ_BAAAXB010000001.1"/>
</dbReference>
<dbReference type="EMBL" id="JAVDSG010000001">
    <property type="protein sequence ID" value="MDR6598926.1"/>
    <property type="molecule type" value="Genomic_DNA"/>
</dbReference>
<evidence type="ECO:0000256" key="2">
    <source>
        <dbReference type="ARBA" id="ARBA00022801"/>
    </source>
</evidence>
<dbReference type="Proteomes" id="UP001268819">
    <property type="component" value="Unassembled WGS sequence"/>
</dbReference>
<dbReference type="InterPro" id="IPR051262">
    <property type="entry name" value="SMP-30/CGR1_Lactonase"/>
</dbReference>
<dbReference type="PANTHER" id="PTHR47572">
    <property type="entry name" value="LIPOPROTEIN-RELATED"/>
    <property type="match status" value="1"/>
</dbReference>
<dbReference type="Pfam" id="PF08450">
    <property type="entry name" value="SGL"/>
    <property type="match status" value="1"/>
</dbReference>
<evidence type="ECO:0000256" key="1">
    <source>
        <dbReference type="ARBA" id="ARBA00008853"/>
    </source>
</evidence>
<sequence length="293" mass="30753">MADTTVLREGLRFGEGPRRGPDGRLFYSDFYEREVRALDLDTGAEEVVCAVPGQPSGLGWLPDGRLLVVSMRDRRVLRLEDGDLVEHADLGDIATFHANDMLVDARGRAYVGNFGFDLHGLIAEAGGEAPLLEPGWEPPGAALALVRPDGTVSRAAEDLKFPNGMGLLPDGRLLVAETLAFGLTAFDVADDGTLSGRTPWAALREHGIAPDGIAVDADGGAWVAPALQACAFRVEEGGAVTHRVATSQPCFAVAVVGHRLVCCTAPTSQPEVVAGAHLGKLEVFGLQGTPGNA</sequence>
<organism evidence="4 5">
    <name type="scientific">Saccharothrix longispora</name>
    <dbReference type="NCBI Taxonomy" id="33920"/>
    <lineage>
        <taxon>Bacteria</taxon>
        <taxon>Bacillati</taxon>
        <taxon>Actinomycetota</taxon>
        <taxon>Actinomycetes</taxon>
        <taxon>Pseudonocardiales</taxon>
        <taxon>Pseudonocardiaceae</taxon>
        <taxon>Saccharothrix</taxon>
    </lineage>
</organism>
<reference evidence="4 5" key="1">
    <citation type="submission" date="2023-07" db="EMBL/GenBank/DDBJ databases">
        <title>Sequencing the genomes of 1000 actinobacteria strains.</title>
        <authorList>
            <person name="Klenk H.-P."/>
        </authorList>
    </citation>
    <scope>NUCLEOTIDE SEQUENCE [LARGE SCALE GENOMIC DNA]</scope>
    <source>
        <strain evidence="4 5">DSM 43749</strain>
    </source>
</reference>
<keyword evidence="5" id="KW-1185">Reference proteome</keyword>
<proteinExistence type="inferred from homology"/>
<accession>A0ABU1Q881</accession>
<evidence type="ECO:0000313" key="4">
    <source>
        <dbReference type="EMBL" id="MDR6598926.1"/>
    </source>
</evidence>
<evidence type="ECO:0000313" key="5">
    <source>
        <dbReference type="Proteomes" id="UP001268819"/>
    </source>
</evidence>
<dbReference type="InterPro" id="IPR013658">
    <property type="entry name" value="SGL"/>
</dbReference>
<dbReference type="SUPFAM" id="SSF63829">
    <property type="entry name" value="Calcium-dependent phosphotriesterase"/>
    <property type="match status" value="1"/>
</dbReference>